<proteinExistence type="predicted"/>
<dbReference type="OrthoDB" id="1937418at2"/>
<protein>
    <submittedName>
        <fullName evidence="1">Uncharacterized protein</fullName>
    </submittedName>
</protein>
<evidence type="ECO:0000313" key="2">
    <source>
        <dbReference type="Proteomes" id="UP000467132"/>
    </source>
</evidence>
<sequence>MKLNILGQEYEVLLLTEEEYPKLKHLDANGIAELYNKQLIINKDGTVQNEVTFDNLKAFTSKVIRHEIVHAYFHESGLMDYCNDERLVDWIALQLPKMANTIDDFEKNQEDFYK</sequence>
<gene>
    <name evidence="1" type="ORF">D3Z33_15365</name>
</gene>
<organism evidence="1 2">
    <name type="scientific">Senegalia massiliensis</name>
    <dbReference type="NCBI Taxonomy" id="1720316"/>
    <lineage>
        <taxon>Bacteria</taxon>
        <taxon>Bacillati</taxon>
        <taxon>Bacillota</taxon>
        <taxon>Clostridia</taxon>
        <taxon>Eubacteriales</taxon>
        <taxon>Clostridiaceae</taxon>
        <taxon>Senegalia</taxon>
    </lineage>
</organism>
<dbReference type="RefSeq" id="WP_160198699.1">
    <property type="nucleotide sequence ID" value="NZ_QXXA01000025.1"/>
</dbReference>
<dbReference type="AlphaFoldDB" id="A0A845R3R5"/>
<evidence type="ECO:0000313" key="1">
    <source>
        <dbReference type="EMBL" id="NBI08238.1"/>
    </source>
</evidence>
<name>A0A845R3R5_9CLOT</name>
<reference evidence="1 2" key="1">
    <citation type="submission" date="2018-08" db="EMBL/GenBank/DDBJ databases">
        <title>Murine metabolic-syndrome-specific gut microbial biobank.</title>
        <authorList>
            <person name="Liu C."/>
        </authorList>
    </citation>
    <scope>NUCLEOTIDE SEQUENCE [LARGE SCALE GENOMIC DNA]</scope>
    <source>
        <strain evidence="1 2">583</strain>
    </source>
</reference>
<comment type="caution">
    <text evidence="1">The sequence shown here is derived from an EMBL/GenBank/DDBJ whole genome shotgun (WGS) entry which is preliminary data.</text>
</comment>
<dbReference type="EMBL" id="QXXA01000025">
    <property type="protein sequence ID" value="NBI08238.1"/>
    <property type="molecule type" value="Genomic_DNA"/>
</dbReference>
<accession>A0A845R3R5</accession>
<keyword evidence="2" id="KW-1185">Reference proteome</keyword>
<dbReference type="Proteomes" id="UP000467132">
    <property type="component" value="Unassembled WGS sequence"/>
</dbReference>